<keyword evidence="6 13" id="KW-0732">Signal</keyword>
<keyword evidence="17" id="KW-1185">Reference proteome</keyword>
<evidence type="ECO:0000256" key="3">
    <source>
        <dbReference type="ARBA" id="ARBA00004922"/>
    </source>
</evidence>
<evidence type="ECO:0000256" key="4">
    <source>
        <dbReference type="ARBA" id="ARBA00009038"/>
    </source>
</evidence>
<keyword evidence="7" id="KW-0256">Endoplasmic reticulum</keyword>
<dbReference type="RefSeq" id="XP_042921979.1">
    <property type="nucleotide sequence ID" value="XM_043064979.1"/>
</dbReference>
<reference evidence="16 17" key="1">
    <citation type="journal article" date="2007" name="Science">
        <title>The Chlamydomonas genome reveals the evolution of key animal and plant functions.</title>
        <authorList>
            <person name="Merchant S.S."/>
            <person name="Prochnik S.E."/>
            <person name="Vallon O."/>
            <person name="Harris E.H."/>
            <person name="Karpowicz S.J."/>
            <person name="Witman G.B."/>
            <person name="Terry A."/>
            <person name="Salamov A."/>
            <person name="Fritz-Laylin L.K."/>
            <person name="Marechal-Drouard L."/>
            <person name="Marshall W.F."/>
            <person name="Qu L.H."/>
            <person name="Nelson D.R."/>
            <person name="Sanderfoot A.A."/>
            <person name="Spalding M.H."/>
            <person name="Kapitonov V.V."/>
            <person name="Ren Q."/>
            <person name="Ferris P."/>
            <person name="Lindquist E."/>
            <person name="Shapiro H."/>
            <person name="Lucas S.M."/>
            <person name="Grimwood J."/>
            <person name="Schmutz J."/>
            <person name="Cardol P."/>
            <person name="Cerutti H."/>
            <person name="Chanfreau G."/>
            <person name="Chen C.L."/>
            <person name="Cognat V."/>
            <person name="Croft M.T."/>
            <person name="Dent R."/>
            <person name="Dutcher S."/>
            <person name="Fernandez E."/>
            <person name="Fukuzawa H."/>
            <person name="Gonzalez-Ballester D."/>
            <person name="Gonzalez-Halphen D."/>
            <person name="Hallmann A."/>
            <person name="Hanikenne M."/>
            <person name="Hippler M."/>
            <person name="Inwood W."/>
            <person name="Jabbari K."/>
            <person name="Kalanon M."/>
            <person name="Kuras R."/>
            <person name="Lefebvre P.A."/>
            <person name="Lemaire S.D."/>
            <person name="Lobanov A.V."/>
            <person name="Lohr M."/>
            <person name="Manuell A."/>
            <person name="Meier I."/>
            <person name="Mets L."/>
            <person name="Mittag M."/>
            <person name="Mittelmeier T."/>
            <person name="Moroney J.V."/>
            <person name="Moseley J."/>
            <person name="Napoli C."/>
            <person name="Nedelcu A.M."/>
            <person name="Niyogi K."/>
            <person name="Novoselov S.V."/>
            <person name="Paulsen I.T."/>
            <person name="Pazour G."/>
            <person name="Purton S."/>
            <person name="Ral J.P."/>
            <person name="Riano-Pachon D.M."/>
            <person name="Riekhof W."/>
            <person name="Rymarquis L."/>
            <person name="Schroda M."/>
            <person name="Stern D."/>
            <person name="Umen J."/>
            <person name="Willows R."/>
            <person name="Wilson N."/>
            <person name="Zimmer S.L."/>
            <person name="Allmer J."/>
            <person name="Balk J."/>
            <person name="Bisova K."/>
            <person name="Chen C.J."/>
            <person name="Elias M."/>
            <person name="Gendler K."/>
            <person name="Hauser C."/>
            <person name="Lamb M.R."/>
            <person name="Ledford H."/>
            <person name="Long J.C."/>
            <person name="Minagawa J."/>
            <person name="Page M.D."/>
            <person name="Pan J."/>
            <person name="Pootakham W."/>
            <person name="Roje S."/>
            <person name="Rose A."/>
            <person name="Stahlberg E."/>
            <person name="Terauchi A.M."/>
            <person name="Yang P."/>
            <person name="Ball S."/>
            <person name="Bowler C."/>
            <person name="Dieckmann C.L."/>
            <person name="Gladyshev V.N."/>
            <person name="Green P."/>
            <person name="Jorgensen R."/>
            <person name="Mayfield S."/>
            <person name="Mueller-Roeber B."/>
            <person name="Rajamani S."/>
            <person name="Sayre R.T."/>
            <person name="Brokstein P."/>
            <person name="Dubchak I."/>
            <person name="Goodstein D."/>
            <person name="Hornick L."/>
            <person name="Huang Y.W."/>
            <person name="Jhaveri J."/>
            <person name="Luo Y."/>
            <person name="Martinez D."/>
            <person name="Ngau W.C."/>
            <person name="Otillar B."/>
            <person name="Poliakov A."/>
            <person name="Porter A."/>
            <person name="Szajkowski L."/>
            <person name="Werner G."/>
            <person name="Zhou K."/>
            <person name="Grigoriev I.V."/>
            <person name="Rokhsar D.S."/>
            <person name="Grossman A.R."/>
        </authorList>
    </citation>
    <scope>NUCLEOTIDE SEQUENCE [LARGE SCALE GENOMIC DNA]</scope>
    <source>
        <strain evidence="17">CC-503</strain>
        <strain evidence="16">CC-503 cw92 mt+</strain>
    </source>
</reference>
<evidence type="ECO:0000256" key="2">
    <source>
        <dbReference type="ARBA" id="ARBA00004477"/>
    </source>
</evidence>
<name>A0A2K3DH22_CHLRE</name>
<accession>A0A2K3DH22</accession>
<dbReference type="Pfam" id="PF23860">
    <property type="entry name" value="Ribophorin_II_3rd"/>
    <property type="match status" value="1"/>
</dbReference>
<dbReference type="InterPro" id="IPR055374">
    <property type="entry name" value="Ribophorin_II_3rd"/>
</dbReference>
<dbReference type="PANTHER" id="PTHR12640">
    <property type="entry name" value="RIBOPHORIN II"/>
    <property type="match status" value="1"/>
</dbReference>
<evidence type="ECO:0000256" key="12">
    <source>
        <dbReference type="SAM" id="Phobius"/>
    </source>
</evidence>
<keyword evidence="9 12" id="KW-0472">Membrane</keyword>
<dbReference type="InterPro" id="IPR008814">
    <property type="entry name" value="Swp1"/>
</dbReference>
<dbReference type="GO" id="GO:0008250">
    <property type="term" value="C:oligosaccharyltransferase complex"/>
    <property type="evidence" value="ECO:0007669"/>
    <property type="project" value="InterPro"/>
</dbReference>
<evidence type="ECO:0000256" key="11">
    <source>
        <dbReference type="ARBA" id="ARBA00032139"/>
    </source>
</evidence>
<comment type="similarity">
    <text evidence="4">Belongs to the SWP1 family.</text>
</comment>
<reference evidence="16" key="2">
    <citation type="submission" date="2017-07" db="EMBL/GenBank/DDBJ databases">
        <title>WGS assembly of Chlamydomonas reinhardtii.</title>
        <authorList>
            <consortium name="Chlamydomonas Annotation Team"/>
            <consortium name="JGI Annotation Team"/>
            <person name="Merchant S.S."/>
            <person name="Prochnik S.E."/>
            <person name="Vallon O."/>
            <person name="Harris E.H."/>
            <person name="Karpowicz S.J."/>
            <person name="Witman G.B."/>
            <person name="Terry A."/>
            <person name="Salamov A."/>
            <person name="Fritz-Laylin L.K."/>
            <person name="Marechal-Drouard L."/>
            <person name="Marshall W.F."/>
            <person name="Qu L.H."/>
            <person name="Nelson D.R."/>
            <person name="Sanderfoot A.A."/>
            <person name="Spalding M.H."/>
            <person name="Kapitonov V.V."/>
            <person name="Ren Q."/>
            <person name="Ferris P."/>
            <person name="Lindquist E."/>
            <person name="Shapiro H."/>
            <person name="Lucas S.M."/>
            <person name="Grimwood J."/>
            <person name="Schmutz J."/>
            <person name="Grigoriev I.V."/>
            <person name="Rokhsar D.S."/>
        </authorList>
    </citation>
    <scope>NUCLEOTIDE SEQUENCE</scope>
    <source>
        <strain evidence="16">CC-503 cw92 mt+</strain>
    </source>
</reference>
<gene>
    <name evidence="16" type="ORF">CHLRE_08g368450v5</name>
</gene>
<evidence type="ECO:0000256" key="10">
    <source>
        <dbReference type="ARBA" id="ARBA00030078"/>
    </source>
</evidence>
<dbReference type="RefSeq" id="XP_042921980.1">
    <property type="nucleotide sequence ID" value="XM_043064978.1"/>
</dbReference>
<dbReference type="STRING" id="3055.A0A2K3DH22"/>
<dbReference type="OrthoDB" id="432292at2759"/>
<evidence type="ECO:0000256" key="7">
    <source>
        <dbReference type="ARBA" id="ARBA00022824"/>
    </source>
</evidence>
<dbReference type="InterPro" id="IPR056790">
    <property type="entry name" value="Ribophorin_II_C"/>
</dbReference>
<dbReference type="PaxDb" id="3055-EDP01096"/>
<dbReference type="KEGG" id="cre:CHLRE_08g368450v5"/>
<evidence type="ECO:0000313" key="16">
    <source>
        <dbReference type="EMBL" id="PNW79832.1"/>
    </source>
</evidence>
<organism evidence="16 17">
    <name type="scientific">Chlamydomonas reinhardtii</name>
    <name type="common">Chlamydomonas smithii</name>
    <dbReference type="NCBI Taxonomy" id="3055"/>
    <lineage>
        <taxon>Eukaryota</taxon>
        <taxon>Viridiplantae</taxon>
        <taxon>Chlorophyta</taxon>
        <taxon>core chlorophytes</taxon>
        <taxon>Chlorophyceae</taxon>
        <taxon>CS clade</taxon>
        <taxon>Chlamydomonadales</taxon>
        <taxon>Chlamydomonadaceae</taxon>
        <taxon>Chlamydomonas</taxon>
    </lineage>
</organism>
<dbReference type="UniPathway" id="UPA00378"/>
<dbReference type="EMBL" id="CM008969">
    <property type="protein sequence ID" value="PNW79832.1"/>
    <property type="molecule type" value="Genomic_DNA"/>
</dbReference>
<evidence type="ECO:0000256" key="13">
    <source>
        <dbReference type="SAM" id="SignalP"/>
    </source>
</evidence>
<feature type="domain" description="Ribophorin II C-terminal" evidence="15">
    <location>
        <begin position="194"/>
        <end position="294"/>
    </location>
</feature>
<evidence type="ECO:0000256" key="8">
    <source>
        <dbReference type="ARBA" id="ARBA00022989"/>
    </source>
</evidence>
<dbReference type="AlphaFoldDB" id="A0A2K3DH22"/>
<evidence type="ECO:0000259" key="14">
    <source>
        <dbReference type="Pfam" id="PF23860"/>
    </source>
</evidence>
<comment type="subcellular location">
    <subcellularLocation>
        <location evidence="2">Endoplasmic reticulum membrane</location>
        <topology evidence="2">Multi-pass membrane protein</topology>
    </subcellularLocation>
</comment>
<evidence type="ECO:0000256" key="5">
    <source>
        <dbReference type="ARBA" id="ARBA00022692"/>
    </source>
</evidence>
<dbReference type="Gramene" id="PNW79832">
    <property type="protein sequence ID" value="PNW79832"/>
    <property type="gene ID" value="CHLRE_08g368450v5"/>
</dbReference>
<feature type="transmembrane region" description="Helical" evidence="12">
    <location>
        <begin position="203"/>
        <end position="226"/>
    </location>
</feature>
<dbReference type="OMA" id="VFFMYYT"/>
<comment type="pathway">
    <text evidence="3">Protein modification; protein glycosylation.</text>
</comment>
<keyword evidence="5 12" id="KW-0812">Transmembrane</keyword>
<dbReference type="Proteomes" id="UP000006906">
    <property type="component" value="Chromosome 8"/>
</dbReference>
<feature type="chain" id="PRO_5014294315" description="Ribophorin II" evidence="13">
    <location>
        <begin position="23"/>
        <end position="298"/>
    </location>
</feature>
<evidence type="ECO:0000256" key="6">
    <source>
        <dbReference type="ARBA" id="ARBA00022729"/>
    </source>
</evidence>
<evidence type="ECO:0000259" key="15">
    <source>
        <dbReference type="Pfam" id="PF25147"/>
    </source>
</evidence>
<evidence type="ECO:0000313" key="17">
    <source>
        <dbReference type="Proteomes" id="UP000006906"/>
    </source>
</evidence>
<evidence type="ECO:0000256" key="9">
    <source>
        <dbReference type="ARBA" id="ARBA00023136"/>
    </source>
</evidence>
<feature type="transmembrane region" description="Helical" evidence="12">
    <location>
        <begin position="238"/>
        <end position="259"/>
    </location>
</feature>
<feature type="transmembrane region" description="Helical" evidence="12">
    <location>
        <begin position="271"/>
        <end position="290"/>
    </location>
</feature>
<comment type="function">
    <text evidence="1">Subunit of the oligosaccharyl transferase (OST) complex that catalyzes the initial transfer of a defined glycan (Glc(3)Man(9)GlcNAc(2) in eukaryotes) from the lipid carrier dolichol-pyrophosphate to an asparagine residue within an Asn-X-Ser/Thr consensus motif in nascent polypeptide chains, the first step in protein N-glycosylation. N-glycosylation occurs cotranslationally and the complex associates with the Sec61 complex at the channel-forming translocon complex that mediates protein translocation across the endoplasmic reticulum (ER). All subunits are required for a maximal enzyme activity.</text>
</comment>
<keyword evidence="8 12" id="KW-1133">Transmembrane helix</keyword>
<dbReference type="GeneID" id="5721706"/>
<proteinExistence type="inferred from homology"/>
<dbReference type="Gramene" id="PNW79831">
    <property type="protein sequence ID" value="PNW79831"/>
    <property type="gene ID" value="CHLRE_08g368450v5"/>
</dbReference>
<feature type="signal peptide" evidence="13">
    <location>
        <begin position="1"/>
        <end position="22"/>
    </location>
</feature>
<dbReference type="ExpressionAtlas" id="A0A2K3DH22">
    <property type="expression patterns" value="baseline"/>
</dbReference>
<dbReference type="EMBL" id="CM008969">
    <property type="protein sequence ID" value="PNW79831.1"/>
    <property type="molecule type" value="Genomic_DNA"/>
</dbReference>
<sequence>MAFLRWALAALVVQAAVFSVIAQDAEQAQVVAELSISDVKVVIKGADGSAISTLTGTYPKAVLANPQVPAAGSLDVSLSVKKGGESFKPQQVMLMLKSKSLGLAAYAVGKLKSGSYSLSINAAAVEKQIGKAAGEYEATLLVGDPSTPKGISYALGTAELLFSGASNAPEPAAAVRTAKFQPANNVKPDITHIFRAPEKRPPAIVSLVFAGLALVPLAIVILYVPLATGVNFKAWSAAPLAALLFHGGLAAMLLLYLLFWLKLNLAQTLPLAGAGGLFVAGSGYMLLSALSTQRLKKD</sequence>
<dbReference type="Pfam" id="PF25147">
    <property type="entry name" value="Ribophorin_II_C"/>
    <property type="match status" value="1"/>
</dbReference>
<evidence type="ECO:0000256" key="1">
    <source>
        <dbReference type="ARBA" id="ARBA00002791"/>
    </source>
</evidence>
<protein>
    <recommendedName>
        <fullName evidence="11">Ribophorin II</fullName>
    </recommendedName>
    <alternativeName>
        <fullName evidence="10">Ribophorin-2</fullName>
    </alternativeName>
</protein>
<dbReference type="PANTHER" id="PTHR12640:SF0">
    <property type="entry name" value="DOLICHYL-DIPHOSPHOOLIGOSACCHARIDE--PROTEIN GLYCOSYLTRANSFERASE SUBUNIT 2"/>
    <property type="match status" value="1"/>
</dbReference>
<feature type="domain" description="Ribophorin II third" evidence="14">
    <location>
        <begin position="41"/>
        <end position="160"/>
    </location>
</feature>